<keyword evidence="9" id="KW-1185">Reference proteome</keyword>
<proteinExistence type="inferred from homology"/>
<gene>
    <name evidence="8" type="ORF">H9L17_05750</name>
</gene>
<dbReference type="GO" id="GO:0006276">
    <property type="term" value="P:plasmid maintenance"/>
    <property type="evidence" value="ECO:0007669"/>
    <property type="project" value="InterPro"/>
</dbReference>
<keyword evidence="5" id="KW-0804">Transcription</keyword>
<sequence>MSQFCVYANEDAASKRAIPYWLNVQSDLIGIADSRVVVPLIALQQAGPLIKDLMPLLDVAGRRMAMDTAQITNVPIQMLGRQEADLSAERTAIVSALDFLTHGI</sequence>
<dbReference type="KEGG" id="tbv:H9L17_05750"/>
<reference evidence="8 9" key="1">
    <citation type="submission" date="2020-08" db="EMBL/GenBank/DDBJ databases">
        <title>Genome sequence of Thermomonas brevis KACC 16975T.</title>
        <authorList>
            <person name="Hyun D.-W."/>
            <person name="Bae J.-W."/>
        </authorList>
    </citation>
    <scope>NUCLEOTIDE SEQUENCE [LARGE SCALE GENOMIC DNA]</scope>
    <source>
        <strain evidence="8 9">KACC 16975</strain>
    </source>
</reference>
<dbReference type="AlphaFoldDB" id="A0A7G9QWB3"/>
<dbReference type="SUPFAM" id="SSF50118">
    <property type="entry name" value="Cell growth inhibitor/plasmid maintenance toxic component"/>
    <property type="match status" value="1"/>
</dbReference>
<evidence type="ECO:0000256" key="4">
    <source>
        <dbReference type="ARBA" id="ARBA00023015"/>
    </source>
</evidence>
<dbReference type="InterPro" id="IPR002712">
    <property type="entry name" value="CcdB"/>
</dbReference>
<keyword evidence="3" id="KW-0678">Repressor</keyword>
<evidence type="ECO:0000313" key="9">
    <source>
        <dbReference type="Proteomes" id="UP000515977"/>
    </source>
</evidence>
<organism evidence="8 9">
    <name type="scientific">Thermomonas brevis</name>
    <dbReference type="NCBI Taxonomy" id="215691"/>
    <lineage>
        <taxon>Bacteria</taxon>
        <taxon>Pseudomonadati</taxon>
        <taxon>Pseudomonadota</taxon>
        <taxon>Gammaproteobacteria</taxon>
        <taxon>Lysobacterales</taxon>
        <taxon>Lysobacteraceae</taxon>
        <taxon>Thermomonas</taxon>
    </lineage>
</organism>
<name>A0A7G9QWB3_9GAMM</name>
<keyword evidence="4" id="KW-0805">Transcription regulation</keyword>
<dbReference type="InterPro" id="IPR011067">
    <property type="entry name" value="Plasmid_toxin/cell-grow_inhib"/>
</dbReference>
<evidence type="ECO:0000313" key="8">
    <source>
        <dbReference type="EMBL" id="QNN47638.1"/>
    </source>
</evidence>
<evidence type="ECO:0000256" key="5">
    <source>
        <dbReference type="ARBA" id="ARBA00023163"/>
    </source>
</evidence>
<evidence type="ECO:0000256" key="6">
    <source>
        <dbReference type="ARBA" id="ARBA00029628"/>
    </source>
</evidence>
<accession>A0A7G9QWB3</accession>
<protein>
    <recommendedName>
        <fullName evidence="2">Toxin CcdB</fullName>
    </recommendedName>
    <alternativeName>
        <fullName evidence="7">Cytotoxic protein CcdB</fullName>
    </alternativeName>
    <alternativeName>
        <fullName evidence="6">Protein LetD</fullName>
    </alternativeName>
</protein>
<comment type="similarity">
    <text evidence="1">Belongs to the CcdB toxin family.</text>
</comment>
<dbReference type="Pfam" id="PF01845">
    <property type="entry name" value="CcdB"/>
    <property type="match status" value="1"/>
</dbReference>
<evidence type="ECO:0000256" key="1">
    <source>
        <dbReference type="ARBA" id="ARBA00005230"/>
    </source>
</evidence>
<evidence type="ECO:0000256" key="7">
    <source>
        <dbReference type="ARBA" id="ARBA00033135"/>
    </source>
</evidence>
<evidence type="ECO:0000256" key="3">
    <source>
        <dbReference type="ARBA" id="ARBA00022491"/>
    </source>
</evidence>
<dbReference type="GO" id="GO:0008657">
    <property type="term" value="F:DNA topoisomerase type II (double strand cut, ATP-hydrolyzing) inhibitor activity"/>
    <property type="evidence" value="ECO:0007669"/>
    <property type="project" value="InterPro"/>
</dbReference>
<dbReference type="Gene3D" id="2.30.30.110">
    <property type="match status" value="1"/>
</dbReference>
<dbReference type="EMBL" id="CP060711">
    <property type="protein sequence ID" value="QNN47638.1"/>
    <property type="molecule type" value="Genomic_DNA"/>
</dbReference>
<dbReference type="RefSeq" id="WP_187571383.1">
    <property type="nucleotide sequence ID" value="NZ_CP060711.1"/>
</dbReference>
<evidence type="ECO:0000256" key="2">
    <source>
        <dbReference type="ARBA" id="ARBA00015075"/>
    </source>
</evidence>
<dbReference type="Proteomes" id="UP000515977">
    <property type="component" value="Chromosome"/>
</dbReference>